<dbReference type="EMBL" id="BQXY01000002">
    <property type="protein sequence ID" value="GKU24563.1"/>
    <property type="molecule type" value="Genomic_DNA"/>
</dbReference>
<gene>
    <name evidence="1" type="ORF">CFOLD11_13890</name>
</gene>
<sequence length="41" mass="4929">MNIILNSNSKRVYDMKSILLTNEYTIHKFFHKKVNMDVVDK</sequence>
<dbReference type="AlphaFoldDB" id="A0A9W5Y0W6"/>
<name>A0A9W5Y0W6_9CLOT</name>
<dbReference type="Proteomes" id="UP001057868">
    <property type="component" value="Unassembled WGS sequence"/>
</dbReference>
<organism evidence="1 2">
    <name type="scientific">Clostridium folliculivorans</name>
    <dbReference type="NCBI Taxonomy" id="2886038"/>
    <lineage>
        <taxon>Bacteria</taxon>
        <taxon>Bacillati</taxon>
        <taxon>Bacillota</taxon>
        <taxon>Clostridia</taxon>
        <taxon>Eubacteriales</taxon>
        <taxon>Clostridiaceae</taxon>
        <taxon>Clostridium</taxon>
    </lineage>
</organism>
<proteinExistence type="predicted"/>
<evidence type="ECO:0000313" key="2">
    <source>
        <dbReference type="Proteomes" id="UP001057868"/>
    </source>
</evidence>
<evidence type="ECO:0000313" key="1">
    <source>
        <dbReference type="EMBL" id="GKU24563.1"/>
    </source>
</evidence>
<comment type="caution">
    <text evidence="1">The sequence shown here is derived from an EMBL/GenBank/DDBJ whole genome shotgun (WGS) entry which is preliminary data.</text>
</comment>
<reference evidence="1" key="1">
    <citation type="journal article" date="2023" name="Int. J. Syst. Evol. Microbiol.">
        <title>&lt;i&gt;Clostridium folliculivorans&lt;/i&gt; sp. nov., isolated from soil samples of an organic paddy in Japan.</title>
        <authorList>
            <person name="Tazawa J."/>
            <person name="Kobayashi H."/>
            <person name="Tanizawa Y."/>
            <person name="Uchino A."/>
            <person name="Tanaka F."/>
            <person name="Urashima Y."/>
            <person name="Miura S."/>
            <person name="Sakamoto M."/>
            <person name="Ohkuma M."/>
            <person name="Tohno M."/>
        </authorList>
    </citation>
    <scope>NUCLEOTIDE SEQUENCE</scope>
    <source>
        <strain evidence="1">D1-1</strain>
    </source>
</reference>
<protein>
    <submittedName>
        <fullName evidence="1">Uncharacterized protein</fullName>
    </submittedName>
</protein>
<accession>A0A9W5Y0W6</accession>
<keyword evidence="2" id="KW-1185">Reference proteome</keyword>